<dbReference type="Proteomes" id="UP000254124">
    <property type="component" value="Unassembled WGS sequence"/>
</dbReference>
<reference evidence="7 8" key="1">
    <citation type="submission" date="2018-06" db="EMBL/GenBank/DDBJ databases">
        <authorList>
            <consortium name="Pathogen Informatics"/>
            <person name="Doyle S."/>
        </authorList>
    </citation>
    <scope>NUCLEOTIDE SEQUENCE [LARGE SCALE GENOMIC DNA]</scope>
    <source>
        <strain evidence="5 8">NCTC7295</strain>
        <strain evidence="6 9">NCTC7304</strain>
        <strain evidence="4 7">NCTC7307</strain>
    </source>
</reference>
<dbReference type="NCBIfam" id="NF007567">
    <property type="entry name" value="PRK10198.1"/>
    <property type="match status" value="1"/>
</dbReference>
<dbReference type="Proteomes" id="UP000254762">
    <property type="component" value="Unassembled WGS sequence"/>
</dbReference>
<keyword evidence="4" id="KW-0456">Lyase</keyword>
<sequence>MTIWEISEKADYIAQRHRRLQDQWHIYCNSLVQGITLSKARLHHAMSCAPEKDLCFVLFEHFRIYVALADGFNSHTIEYYVETKDGEDKQLIAQAQLDIDGKVDERVNNRDREQVLEHYLEKIASVYDSLYAAVENNSPINLRQLVKGHSPAVQA</sequence>
<evidence type="ECO:0000313" key="4">
    <source>
        <dbReference type="EMBL" id="SQI21745.1"/>
    </source>
</evidence>
<dbReference type="RefSeq" id="WP_038394701.1">
    <property type="nucleotide sequence ID" value="NZ_CBCSDD010000016.1"/>
</dbReference>
<name>A0A2X4W502_SALER</name>
<evidence type="ECO:0000313" key="2">
    <source>
        <dbReference type="EMBL" id="EDH0570623.1"/>
    </source>
</evidence>
<dbReference type="EMBL" id="AAMGFJ010000010">
    <property type="protein sequence ID" value="EDH0570623.1"/>
    <property type="molecule type" value="Genomic_DNA"/>
</dbReference>
<dbReference type="AlphaFoldDB" id="A0A2X4W502"/>
<evidence type="ECO:0000313" key="5">
    <source>
        <dbReference type="EMBL" id="SUG13585.1"/>
    </source>
</evidence>
<evidence type="ECO:0000313" key="10">
    <source>
        <dbReference type="Proteomes" id="UP000322837"/>
    </source>
</evidence>
<dbReference type="GO" id="GO:0016829">
    <property type="term" value="F:lyase activity"/>
    <property type="evidence" value="ECO:0007669"/>
    <property type="project" value="UniProtKB-KW"/>
</dbReference>
<dbReference type="EMBL" id="VXJW01000008">
    <property type="protein sequence ID" value="KAA8662814.1"/>
    <property type="molecule type" value="Genomic_DNA"/>
</dbReference>
<reference evidence="2" key="2">
    <citation type="submission" date="2018-07" db="EMBL/GenBank/DDBJ databases">
        <authorList>
            <consortium name="GenomeTrakr network: Whole genome sequencing for foodborne pathogen traceback"/>
        </authorList>
    </citation>
    <scope>NUCLEOTIDE SEQUENCE</scope>
    <source>
        <strain evidence="2">FDA00001204</strain>
    </source>
</reference>
<evidence type="ECO:0000313" key="7">
    <source>
        <dbReference type="Proteomes" id="UP000248731"/>
    </source>
</evidence>
<dbReference type="Proteomes" id="UP000839688">
    <property type="component" value="Unassembled WGS sequence"/>
</dbReference>
<reference evidence="3 10" key="4">
    <citation type="submission" date="2019-09" db="EMBL/GenBank/DDBJ databases">
        <title>Draft genome sequence of various Type strains from the CCUG.</title>
        <authorList>
            <person name="Pineiro-Iglesias B."/>
            <person name="Tunovic T."/>
            <person name="Unosson C."/>
            <person name="Inganas E."/>
            <person name="Ohlen M."/>
            <person name="Cardew S."/>
            <person name="Jensie-Markopoulos S."/>
            <person name="Salva-Serra F."/>
            <person name="Jaen-Luchoro D."/>
            <person name="Karlsson R."/>
            <person name="Svensson-Stadler L."/>
            <person name="Chun J."/>
            <person name="Moore E."/>
        </authorList>
    </citation>
    <scope>NUCLEOTIDE SEQUENCE [LARGE SCALE GENOMIC DNA]</scope>
    <source>
        <strain evidence="3 10">CCUG 6322T</strain>
    </source>
</reference>
<dbReference type="Proteomes" id="UP000322837">
    <property type="component" value="Unassembled WGS sequence"/>
</dbReference>
<dbReference type="EMBL" id="UGXD01000002">
    <property type="protein sequence ID" value="SUG31839.1"/>
    <property type="molecule type" value="Genomic_DNA"/>
</dbReference>
<proteinExistence type="predicted"/>
<accession>A0A2X4W502</accession>
<organism evidence="4 7">
    <name type="scientific">Salmonella enterica subsp. arizonae</name>
    <dbReference type="NCBI Taxonomy" id="59203"/>
    <lineage>
        <taxon>Bacteria</taxon>
        <taxon>Pseudomonadati</taxon>
        <taxon>Pseudomonadota</taxon>
        <taxon>Gammaproteobacteria</taxon>
        <taxon>Enterobacterales</taxon>
        <taxon>Enterobacteriaceae</taxon>
        <taxon>Salmonella</taxon>
    </lineage>
</organism>
<dbReference type="EMBL" id="AAIVIG010000024">
    <property type="protein sequence ID" value="ECI4937215.1"/>
    <property type="molecule type" value="Genomic_DNA"/>
</dbReference>
<protein>
    <submittedName>
        <fullName evidence="1">Formate hydrogenlyase regulator HycA</fullName>
    </submittedName>
    <submittedName>
        <fullName evidence="4">Formate hydrogenlyase regulatory protein HycA</fullName>
    </submittedName>
</protein>
<dbReference type="Proteomes" id="UP000248731">
    <property type="component" value="Chromosome 1"/>
</dbReference>
<gene>
    <name evidence="4" type="primary">hycA</name>
    <name evidence="2" type="ORF">AHX45_10610</name>
    <name evidence="1" type="ORF">DSQ81_16105</name>
    <name evidence="3" type="ORF">F4V61_16010</name>
    <name evidence="5" type="ORF">NCTC7295_01166</name>
    <name evidence="6" type="ORF">NCTC7304_01238</name>
    <name evidence="4" type="ORF">NCTC7307_01267</name>
</gene>
<keyword evidence="7" id="KW-1185">Reference proteome</keyword>
<reference evidence="1" key="3">
    <citation type="submission" date="2018-07" db="EMBL/GenBank/DDBJ databases">
        <authorList>
            <person name="Ashton P.M."/>
            <person name="Dallman T."/>
            <person name="Nair S."/>
            <person name="De Pinna E."/>
            <person name="Peters T."/>
            <person name="Grant K."/>
        </authorList>
    </citation>
    <scope>NUCLEOTIDE SEQUENCE [LARGE SCALE GENOMIC DNA]</scope>
    <source>
        <strain evidence="1">475813</strain>
    </source>
</reference>
<evidence type="ECO:0000313" key="6">
    <source>
        <dbReference type="EMBL" id="SUG31839.1"/>
    </source>
</evidence>
<evidence type="ECO:0000313" key="8">
    <source>
        <dbReference type="Proteomes" id="UP000254124"/>
    </source>
</evidence>
<evidence type="ECO:0000313" key="1">
    <source>
        <dbReference type="EMBL" id="ECI4937215.1"/>
    </source>
</evidence>
<dbReference type="Pfam" id="PF11046">
    <property type="entry name" value="HycA_repressor"/>
    <property type="match status" value="1"/>
</dbReference>
<dbReference type="EMBL" id="UGWZ01000001">
    <property type="protein sequence ID" value="SUG13585.1"/>
    <property type="molecule type" value="Genomic_DNA"/>
</dbReference>
<evidence type="ECO:0000313" key="3">
    <source>
        <dbReference type="EMBL" id="KAA8662814.1"/>
    </source>
</evidence>
<evidence type="ECO:0000313" key="9">
    <source>
        <dbReference type="Proteomes" id="UP000254762"/>
    </source>
</evidence>
<dbReference type="EMBL" id="LS483466">
    <property type="protein sequence ID" value="SQI21745.1"/>
    <property type="molecule type" value="Genomic_DNA"/>
</dbReference>
<dbReference type="InterPro" id="IPR021285">
    <property type="entry name" value="Tscrpt_reg_HycA"/>
</dbReference>